<dbReference type="Proteomes" id="UP001359559">
    <property type="component" value="Unassembled WGS sequence"/>
</dbReference>
<gene>
    <name evidence="1" type="ORF">RJT34_20240</name>
</gene>
<evidence type="ECO:0000313" key="2">
    <source>
        <dbReference type="Proteomes" id="UP001359559"/>
    </source>
</evidence>
<dbReference type="AlphaFoldDB" id="A0AAN9P4Z5"/>
<keyword evidence="2" id="KW-1185">Reference proteome</keyword>
<dbReference type="EMBL" id="JAYKXN010000005">
    <property type="protein sequence ID" value="KAK7285467.1"/>
    <property type="molecule type" value="Genomic_DNA"/>
</dbReference>
<sequence>MELGKWRNLRVDIDPSCRLRQSKLRLTEDQEKIEEGHEKKGKLDLALYQQQSASTVVVHTQQVMLERLPLEKRRLRIGDAMPAAYGKETMPSYGEETLTD</sequence>
<comment type="caution">
    <text evidence="1">The sequence shown here is derived from an EMBL/GenBank/DDBJ whole genome shotgun (WGS) entry which is preliminary data.</text>
</comment>
<accession>A0AAN9P4Z5</accession>
<proteinExistence type="predicted"/>
<protein>
    <submittedName>
        <fullName evidence="1">Uncharacterized protein</fullName>
    </submittedName>
</protein>
<evidence type="ECO:0000313" key="1">
    <source>
        <dbReference type="EMBL" id="KAK7285467.1"/>
    </source>
</evidence>
<name>A0AAN9P4Z5_CLITE</name>
<organism evidence="1 2">
    <name type="scientific">Clitoria ternatea</name>
    <name type="common">Butterfly pea</name>
    <dbReference type="NCBI Taxonomy" id="43366"/>
    <lineage>
        <taxon>Eukaryota</taxon>
        <taxon>Viridiplantae</taxon>
        <taxon>Streptophyta</taxon>
        <taxon>Embryophyta</taxon>
        <taxon>Tracheophyta</taxon>
        <taxon>Spermatophyta</taxon>
        <taxon>Magnoliopsida</taxon>
        <taxon>eudicotyledons</taxon>
        <taxon>Gunneridae</taxon>
        <taxon>Pentapetalae</taxon>
        <taxon>rosids</taxon>
        <taxon>fabids</taxon>
        <taxon>Fabales</taxon>
        <taxon>Fabaceae</taxon>
        <taxon>Papilionoideae</taxon>
        <taxon>50 kb inversion clade</taxon>
        <taxon>NPAAA clade</taxon>
        <taxon>indigoferoid/millettioid clade</taxon>
        <taxon>Phaseoleae</taxon>
        <taxon>Clitoria</taxon>
    </lineage>
</organism>
<reference evidence="1 2" key="1">
    <citation type="submission" date="2024-01" db="EMBL/GenBank/DDBJ databases">
        <title>The genomes of 5 underutilized Papilionoideae crops provide insights into root nodulation and disease resistance.</title>
        <authorList>
            <person name="Yuan L."/>
        </authorList>
    </citation>
    <scope>NUCLEOTIDE SEQUENCE [LARGE SCALE GENOMIC DNA]</scope>
    <source>
        <strain evidence="1">LY-2023</strain>
        <tissue evidence="1">Leaf</tissue>
    </source>
</reference>